<sequence>MLPPPSSTFFWSIFLFLFWGVEASKKSKFCDSTRECLSKIRAIVPESDRFWFGDRWSQLCSMPPTSRRHLLMYNSIGCYNPRELHSYTSLGSRLFHAHTYSSAYLRNLRIFPRITFAVKSGSYRACNHEFLVEPNLSKIDANPEMEAAESFLLRGAPDISWPEMRPQDSYVVLLLDVGFGRVQFLAYNFPYNTLIVVPYESPENFRTAPNPVALLVFKPEANHNLNKTELSLSLQGEKPFDLSSFMLKHGLENGLIGLNWFLVTADAFAIEKQRLRGGIDNCHSLVQKKLLQERKWGFATSFPLNEMDSSLSISYSVEAANYSICCQRIQVSESVVFADPLGNVTVPSVGLDVPPKITSLRTLQQFDNYQRSLRHYIVMKEDRFTLVAFDPAAKKVFWIVADIPSMSLAAGNVDDGTTISPYLDPTPVSPDLCSTVIFMLFLQPRDSLTQITDFYNSDHVLRSKHCLKHCIYRTSFDIEQFKAFHRLRISSINWLRVCYDVYQAKKQISKLNMTVTGDHSLFMPKKGSSRGMDTVAQICESFNNGRFCPLVDSAPQTGDLKRIFFVFAIAVIFARL</sequence>
<keyword evidence="3" id="KW-1185">Reference proteome</keyword>
<name>A0A4U5MGT3_STECR</name>
<dbReference type="Proteomes" id="UP000298663">
    <property type="component" value="Unassembled WGS sequence"/>
</dbReference>
<proteinExistence type="predicted"/>
<gene>
    <name evidence="2" type="ORF">L596_024465</name>
</gene>
<reference evidence="2 3" key="2">
    <citation type="journal article" date="2019" name="G3 (Bethesda)">
        <title>Hybrid Assembly of the Genome of the Entomopathogenic Nematode Steinernema carpocapsae Identifies the X-Chromosome.</title>
        <authorList>
            <person name="Serra L."/>
            <person name="Macchietto M."/>
            <person name="Macias-Munoz A."/>
            <person name="McGill C.J."/>
            <person name="Rodriguez I.M."/>
            <person name="Rodriguez B."/>
            <person name="Murad R."/>
            <person name="Mortazavi A."/>
        </authorList>
    </citation>
    <scope>NUCLEOTIDE SEQUENCE [LARGE SCALE GENOMIC DNA]</scope>
    <source>
        <strain evidence="2 3">ALL</strain>
    </source>
</reference>
<dbReference type="OrthoDB" id="2506647at2759"/>
<dbReference type="AlphaFoldDB" id="A0A4U5MGT3"/>
<dbReference type="EMBL" id="AZBU02000008">
    <property type="protein sequence ID" value="TKR68486.1"/>
    <property type="molecule type" value="Genomic_DNA"/>
</dbReference>
<feature type="signal peptide" evidence="1">
    <location>
        <begin position="1"/>
        <end position="23"/>
    </location>
</feature>
<reference evidence="2 3" key="1">
    <citation type="journal article" date="2015" name="Genome Biol.">
        <title>Comparative genomics of Steinernema reveals deeply conserved gene regulatory networks.</title>
        <authorList>
            <person name="Dillman A.R."/>
            <person name="Macchietto M."/>
            <person name="Porter C.F."/>
            <person name="Rogers A."/>
            <person name="Williams B."/>
            <person name="Antoshechkin I."/>
            <person name="Lee M.M."/>
            <person name="Goodwin Z."/>
            <person name="Lu X."/>
            <person name="Lewis E.E."/>
            <person name="Goodrich-Blair H."/>
            <person name="Stock S.P."/>
            <person name="Adams B.J."/>
            <person name="Sternberg P.W."/>
            <person name="Mortazavi A."/>
        </authorList>
    </citation>
    <scope>NUCLEOTIDE SEQUENCE [LARGE SCALE GENOMIC DNA]</scope>
    <source>
        <strain evidence="2 3">ALL</strain>
    </source>
</reference>
<comment type="caution">
    <text evidence="2">The sequence shown here is derived from an EMBL/GenBank/DDBJ whole genome shotgun (WGS) entry which is preliminary data.</text>
</comment>
<protein>
    <submittedName>
        <fullName evidence="2">Uncharacterized protein</fullName>
    </submittedName>
</protein>
<organism evidence="2 3">
    <name type="scientific">Steinernema carpocapsae</name>
    <name type="common">Entomopathogenic nematode</name>
    <dbReference type="NCBI Taxonomy" id="34508"/>
    <lineage>
        <taxon>Eukaryota</taxon>
        <taxon>Metazoa</taxon>
        <taxon>Ecdysozoa</taxon>
        <taxon>Nematoda</taxon>
        <taxon>Chromadorea</taxon>
        <taxon>Rhabditida</taxon>
        <taxon>Tylenchina</taxon>
        <taxon>Panagrolaimomorpha</taxon>
        <taxon>Strongyloidoidea</taxon>
        <taxon>Steinernematidae</taxon>
        <taxon>Steinernema</taxon>
    </lineage>
</organism>
<dbReference type="InterPro" id="IPR036610">
    <property type="entry name" value="PEBP-like_sf"/>
</dbReference>
<feature type="chain" id="PRO_5020502023" evidence="1">
    <location>
        <begin position="24"/>
        <end position="576"/>
    </location>
</feature>
<evidence type="ECO:0000313" key="2">
    <source>
        <dbReference type="EMBL" id="TKR68486.1"/>
    </source>
</evidence>
<evidence type="ECO:0000313" key="3">
    <source>
        <dbReference type="Proteomes" id="UP000298663"/>
    </source>
</evidence>
<accession>A0A4U5MGT3</accession>
<dbReference type="Gene3D" id="3.90.280.10">
    <property type="entry name" value="PEBP-like"/>
    <property type="match status" value="2"/>
</dbReference>
<evidence type="ECO:0000256" key="1">
    <source>
        <dbReference type="SAM" id="SignalP"/>
    </source>
</evidence>
<keyword evidence="1" id="KW-0732">Signal</keyword>
<dbReference type="STRING" id="34508.A0A4U5MGT3"/>
<dbReference type="SUPFAM" id="SSF49777">
    <property type="entry name" value="PEBP-like"/>
    <property type="match status" value="2"/>
</dbReference>